<dbReference type="EMBL" id="KJ804259">
    <property type="protein sequence ID" value="AIA64051.1"/>
    <property type="molecule type" value="Genomic_DNA"/>
</dbReference>
<feature type="domain" description="Phage capsid-like C-terminal" evidence="4">
    <location>
        <begin position="110"/>
        <end position="383"/>
    </location>
</feature>
<dbReference type="OrthoDB" id="29561at10239"/>
<evidence type="ECO:0000256" key="2">
    <source>
        <dbReference type="ARBA" id="ARBA00022844"/>
    </source>
</evidence>
<gene>
    <name evidence="5" type="ORF">PHAGE6E_25</name>
</gene>
<feature type="coiled-coil region" evidence="3">
    <location>
        <begin position="3"/>
        <end position="64"/>
    </location>
</feature>
<dbReference type="Proteomes" id="UP000026999">
    <property type="component" value="Segment"/>
</dbReference>
<dbReference type="Pfam" id="PF05065">
    <property type="entry name" value="Phage_capsid"/>
    <property type="match status" value="1"/>
</dbReference>
<evidence type="ECO:0000256" key="3">
    <source>
        <dbReference type="SAM" id="Coils"/>
    </source>
</evidence>
<reference evidence="5 6" key="1">
    <citation type="journal article" date="2014" name="Genome Announc.">
        <title>Complete Genome Sequence of a Staphylococcus epidermidis Bacteriophage Isolated from the Anterior Nares of Humans.</title>
        <authorList>
            <person name="Aswani V.H."/>
            <person name="Tremblay D.M."/>
            <person name="Moineau S."/>
            <person name="Shukla S.K."/>
        </authorList>
    </citation>
    <scope>NUCLEOTIDE SEQUENCE [LARGE SCALE GENOMIC DNA]</scope>
</reference>
<dbReference type="GO" id="GO:0044423">
    <property type="term" value="C:virion component"/>
    <property type="evidence" value="ECO:0007669"/>
    <property type="project" value="UniProtKB-KW"/>
</dbReference>
<dbReference type="Gene3D" id="3.30.2400.10">
    <property type="entry name" value="Major capsid protein gp5"/>
    <property type="match status" value="1"/>
</dbReference>
<keyword evidence="3" id="KW-0175">Coiled coil</keyword>
<sequence>MELKELREQRNSLLDKMDEITYKVNENGTGKESRNLTSKESEEFEKLVNEVRTIDSQINELKNTKGQKVEEREMADNKLVEQRSALNSFIRNDRKGLEERAQYVNTTNDGDVLIPEQIADEILRKMEEASPVFEQARKYPSVNGTLKIAKENTDDQAGFVGENEEIPSIALKFKHVTLTQKRVGAAVTLTQQLLNDSAMDLLSYSADLLARRTARAVEKSIFKGLGQERGFVGILSNEVTDSEDLNKVKISANVTVEELADITGSLNPAYLDGAAFYMSREVFNGIRKLKDGTGDFLLQNGTVNGVIGSTILGFPVYVSDVLDKKDGIIFGNIGAAYGIMVKQGFSLKHVNGDTQQTLNGTQLLAFDGYMDGNVINPEAITLANTK</sequence>
<dbReference type="KEGG" id="vg:19685767"/>
<evidence type="ECO:0000256" key="1">
    <source>
        <dbReference type="ARBA" id="ARBA00004328"/>
    </source>
</evidence>
<name>A0A060AEU4_9CAUD</name>
<evidence type="ECO:0000259" key="4">
    <source>
        <dbReference type="Pfam" id="PF05065"/>
    </source>
</evidence>
<organism evidence="5 6">
    <name type="scientific">Staphylococcus phage 6ec</name>
    <dbReference type="NCBI Taxonomy" id="1500386"/>
    <lineage>
        <taxon>Viruses</taxon>
        <taxon>Duplodnaviria</taxon>
        <taxon>Heunggongvirae</taxon>
        <taxon>Uroviricota</taxon>
        <taxon>Caudoviricetes</taxon>
        <taxon>Sextaecvirus</taxon>
        <taxon>Sextaecvirus sextaec</taxon>
    </lineage>
</organism>
<dbReference type="GeneID" id="19685767"/>
<evidence type="ECO:0000313" key="5">
    <source>
        <dbReference type="EMBL" id="AIA64051.1"/>
    </source>
</evidence>
<comment type="subcellular location">
    <subcellularLocation>
        <location evidence="1">Virion</location>
    </subcellularLocation>
</comment>
<evidence type="ECO:0000313" key="6">
    <source>
        <dbReference type="Proteomes" id="UP000026999"/>
    </source>
</evidence>
<dbReference type="RefSeq" id="YP_009042530.1">
    <property type="nucleotide sequence ID" value="NC_024355.1"/>
</dbReference>
<dbReference type="InterPro" id="IPR024455">
    <property type="entry name" value="Phage_capsid"/>
</dbReference>
<accession>A0A060AEU4</accession>
<keyword evidence="6" id="KW-1185">Reference proteome</keyword>
<dbReference type="NCBIfam" id="TIGR01554">
    <property type="entry name" value="major_cap_HK97"/>
    <property type="match status" value="1"/>
</dbReference>
<proteinExistence type="predicted"/>
<protein>
    <submittedName>
        <fullName evidence="5">Capsid protein</fullName>
    </submittedName>
</protein>
<dbReference type="InterPro" id="IPR054612">
    <property type="entry name" value="Phage_capsid-like_C"/>
</dbReference>
<keyword evidence="2" id="KW-0946">Virion</keyword>
<dbReference type="SUPFAM" id="SSF56563">
    <property type="entry name" value="Major capsid protein gp5"/>
    <property type="match status" value="1"/>
</dbReference>